<comment type="caution">
    <text evidence="12">The sequence shown here is derived from an EMBL/GenBank/DDBJ whole genome shotgun (WGS) entry which is preliminary data.</text>
</comment>
<feature type="transmembrane region" description="Helical" evidence="8">
    <location>
        <begin position="224"/>
        <end position="250"/>
    </location>
</feature>
<feature type="signal peptide" evidence="9">
    <location>
        <begin position="1"/>
        <end position="23"/>
    </location>
</feature>
<keyword evidence="2" id="KW-0808">Transferase</keyword>
<dbReference type="Gene3D" id="1.10.287.110">
    <property type="entry name" value="DnaJ domain"/>
    <property type="match status" value="1"/>
</dbReference>
<proteinExistence type="predicted"/>
<reference evidence="12 13" key="1">
    <citation type="journal article" date="2021" name="Comput. Struct. Biotechnol. J.">
        <title>De novo genome assembly of the potent medicinal plant Rehmannia glutinosa using nanopore technology.</title>
        <authorList>
            <person name="Ma L."/>
            <person name="Dong C."/>
            <person name="Song C."/>
            <person name="Wang X."/>
            <person name="Zheng X."/>
            <person name="Niu Y."/>
            <person name="Chen S."/>
            <person name="Feng W."/>
        </authorList>
    </citation>
    <scope>NUCLEOTIDE SEQUENCE [LARGE SCALE GENOMIC DNA]</scope>
    <source>
        <strain evidence="12">DH-2019</strain>
    </source>
</reference>
<dbReference type="SUPFAM" id="SSF49493">
    <property type="entry name" value="HSP40/DnaJ peptide-binding domain"/>
    <property type="match status" value="2"/>
</dbReference>
<dbReference type="Gene3D" id="2.60.260.20">
    <property type="entry name" value="Urease metallochaperone UreE, N-terminal domain"/>
    <property type="match status" value="2"/>
</dbReference>
<evidence type="ECO:0000259" key="10">
    <source>
        <dbReference type="PROSITE" id="PS50011"/>
    </source>
</evidence>
<dbReference type="PANTHER" id="PTHR47989">
    <property type="entry name" value="OS01G0750732 PROTEIN"/>
    <property type="match status" value="1"/>
</dbReference>
<feature type="transmembrane region" description="Helical" evidence="8">
    <location>
        <begin position="547"/>
        <end position="565"/>
    </location>
</feature>
<dbReference type="Proteomes" id="UP001318860">
    <property type="component" value="Unassembled WGS sequence"/>
</dbReference>
<feature type="compositionally biased region" description="Low complexity" evidence="7">
    <location>
        <begin position="717"/>
        <end position="728"/>
    </location>
</feature>
<gene>
    <name evidence="12" type="ORF">DH2020_029742</name>
</gene>
<evidence type="ECO:0000256" key="5">
    <source>
        <dbReference type="ARBA" id="ARBA00022840"/>
    </source>
</evidence>
<evidence type="ECO:0000256" key="9">
    <source>
        <dbReference type="SAM" id="SignalP"/>
    </source>
</evidence>
<dbReference type="SMART" id="SM00220">
    <property type="entry name" value="S_TKc"/>
    <property type="match status" value="1"/>
</dbReference>
<dbReference type="PROSITE" id="PS50076">
    <property type="entry name" value="DNAJ_2"/>
    <property type="match status" value="1"/>
</dbReference>
<dbReference type="SMART" id="SM00271">
    <property type="entry name" value="DnaJ"/>
    <property type="match status" value="1"/>
</dbReference>
<organism evidence="12 13">
    <name type="scientific">Rehmannia glutinosa</name>
    <name type="common">Chinese foxglove</name>
    <dbReference type="NCBI Taxonomy" id="99300"/>
    <lineage>
        <taxon>Eukaryota</taxon>
        <taxon>Viridiplantae</taxon>
        <taxon>Streptophyta</taxon>
        <taxon>Embryophyta</taxon>
        <taxon>Tracheophyta</taxon>
        <taxon>Spermatophyta</taxon>
        <taxon>Magnoliopsida</taxon>
        <taxon>eudicotyledons</taxon>
        <taxon>Gunneridae</taxon>
        <taxon>Pentapetalae</taxon>
        <taxon>asterids</taxon>
        <taxon>lamiids</taxon>
        <taxon>Lamiales</taxon>
        <taxon>Orobanchaceae</taxon>
        <taxon>Rehmannieae</taxon>
        <taxon>Rehmannia</taxon>
    </lineage>
</organism>
<keyword evidence="8" id="KW-0812">Transmembrane</keyword>
<evidence type="ECO:0000313" key="12">
    <source>
        <dbReference type="EMBL" id="KAK6136506.1"/>
    </source>
</evidence>
<accession>A0ABR0VMP4</accession>
<evidence type="ECO:0000259" key="11">
    <source>
        <dbReference type="PROSITE" id="PS50076"/>
    </source>
</evidence>
<evidence type="ECO:0000256" key="3">
    <source>
        <dbReference type="ARBA" id="ARBA00022741"/>
    </source>
</evidence>
<protein>
    <recommendedName>
        <fullName evidence="14">Protein kinase domain-containing protein</fullName>
    </recommendedName>
</protein>
<dbReference type="PROSITE" id="PS50011">
    <property type="entry name" value="PROTEIN_KINASE_DOM"/>
    <property type="match status" value="1"/>
</dbReference>
<dbReference type="Pfam" id="PF19160">
    <property type="entry name" value="SPARK"/>
    <property type="match status" value="1"/>
</dbReference>
<feature type="compositionally biased region" description="Basic and acidic residues" evidence="7">
    <location>
        <begin position="660"/>
        <end position="671"/>
    </location>
</feature>
<dbReference type="PROSITE" id="PS00107">
    <property type="entry name" value="PROTEIN_KINASE_ATP"/>
    <property type="match status" value="1"/>
</dbReference>
<dbReference type="PROSITE" id="PS00108">
    <property type="entry name" value="PROTEIN_KINASE_ST"/>
    <property type="match status" value="1"/>
</dbReference>
<dbReference type="InterPro" id="IPR001623">
    <property type="entry name" value="DnaJ_domain"/>
</dbReference>
<dbReference type="InterPro" id="IPR011009">
    <property type="entry name" value="Kinase-like_dom_sf"/>
</dbReference>
<dbReference type="Gene3D" id="3.30.200.20">
    <property type="entry name" value="Phosphorylase Kinase, domain 1"/>
    <property type="match status" value="1"/>
</dbReference>
<dbReference type="EMBL" id="JABTTQ020001033">
    <property type="protein sequence ID" value="KAK6136506.1"/>
    <property type="molecule type" value="Genomic_DNA"/>
</dbReference>
<evidence type="ECO:0000256" key="4">
    <source>
        <dbReference type="ARBA" id="ARBA00022777"/>
    </source>
</evidence>
<feature type="region of interest" description="Disordered" evidence="7">
    <location>
        <begin position="660"/>
        <end position="765"/>
    </location>
</feature>
<dbReference type="InterPro" id="IPR043891">
    <property type="entry name" value="SPARK"/>
</dbReference>
<evidence type="ECO:0000256" key="8">
    <source>
        <dbReference type="SAM" id="Phobius"/>
    </source>
</evidence>
<evidence type="ECO:0000256" key="1">
    <source>
        <dbReference type="ARBA" id="ARBA00022527"/>
    </source>
</evidence>
<keyword evidence="8" id="KW-1133">Transmembrane helix</keyword>
<dbReference type="SUPFAM" id="SSF46565">
    <property type="entry name" value="Chaperone J-domain"/>
    <property type="match status" value="1"/>
</dbReference>
<keyword evidence="4" id="KW-0418">Kinase</keyword>
<feature type="chain" id="PRO_5045439798" description="Protein kinase domain-containing protein" evidence="9">
    <location>
        <begin position="24"/>
        <end position="962"/>
    </location>
</feature>
<dbReference type="InterPro" id="IPR036869">
    <property type="entry name" value="J_dom_sf"/>
</dbReference>
<dbReference type="Pfam" id="PF00069">
    <property type="entry name" value="Pkinase"/>
    <property type="match status" value="1"/>
</dbReference>
<feature type="binding site" evidence="6">
    <location>
        <position position="327"/>
    </location>
    <ligand>
        <name>ATP</name>
        <dbReference type="ChEBI" id="CHEBI:30616"/>
    </ligand>
</feature>
<sequence>MILHDIITLPFIAFLCIFPQICASSPCPINLNYVLTIPWDTSSCQNNLNNTKPDNNCCQTLTSLYGIGIARYLNQTSLFRLQELQTSISCLSDFQNKLGQLNLPENLTTSCFRPQRFVNTTNVCANIQTKQDWLDVLGQSTVLDKACKKDLTDLSACDACVLAGFKVQSQLLGFDGNVSHSKGCFYYTILYAAGIVNELGPESIGSLSCIFGLPLMLKTSSRKWVFVFGSVGAGFAIVVMTCLVGFWLLWNNLIKGQKVSSFSSLEPDFETNGLLNWRPERDSLWYNIQELEKATDKFSDKNLIGKGQFGTVYKGKLPDKTMVAVKKVMDSDFQGDVDFCQEVEIISTLRHRNLVPLRGCCVFNEGHQKYLVYDYMPNGSLDDHLFPLQRRKMSWPQRKSIILDVANALAYLHYGVKPPIYHRDIKPTNILLDSNMRARVADFGLAKQGKEGESNFSTRIAGTHGYLAPEYALYGQLTEKSDVYSFGIVILEIMCGRKALDLSSSTFLITDWAWSLVKDGKLDQVLDPYLLGYEDFGLNRRRYSRMVMERFVLVGILCAHLMVALRPTILDALKMLEGDVEVPIIPDRPMSPTPNFYGILGIPKSASLSDICKAYKSLVMKWHPDRNPSNKAGLKPNSVPSMKPIGYALSIKKREEVKNNACNGDHHEPKTPKKKKSSNREKDDGNDDNDEDRKEFQISNPTLLSRTTSRISPLPSPTFSNSSSRRSTTPPPMDFFPKTPSGGNTPTTPSTPRDSTFGSLSKAGSRRCPTPIFFSQSVVRRKPQPVEKKLECTLEELCHGCVKKIKITRDAISSSGLIVQEEEILMIKIKPGWKKGTKITFEGKGDERPGTLPADIIFCIDEKRHPLFKREGDDLELGVEVPLVQALTGCTVPVPLLGGGQINLSIDDIIYPGYEKIIPGQGMPMSKDGKRGDLKLKFLVEFPAELSDDQRSEVVSILEECS</sequence>
<feature type="domain" description="J" evidence="11">
    <location>
        <begin position="595"/>
        <end position="657"/>
    </location>
</feature>
<dbReference type="CDD" id="cd10747">
    <property type="entry name" value="DnaJ_C"/>
    <property type="match status" value="1"/>
</dbReference>
<feature type="compositionally biased region" description="Low complexity" evidence="7">
    <location>
        <begin position="737"/>
        <end position="752"/>
    </location>
</feature>
<keyword evidence="5 6" id="KW-0067">ATP-binding</keyword>
<dbReference type="Pfam" id="PF01556">
    <property type="entry name" value="DnaJ_C"/>
    <property type="match status" value="1"/>
</dbReference>
<keyword evidence="1" id="KW-0723">Serine/threonine-protein kinase</keyword>
<dbReference type="Gene3D" id="1.10.510.10">
    <property type="entry name" value="Transferase(Phosphotransferase) domain 1"/>
    <property type="match status" value="1"/>
</dbReference>
<dbReference type="CDD" id="cd06257">
    <property type="entry name" value="DnaJ"/>
    <property type="match status" value="1"/>
</dbReference>
<dbReference type="PANTHER" id="PTHR47989:SF58">
    <property type="entry name" value="PROTEIN KINASE DOMAIN-CONTAINING PROTEIN"/>
    <property type="match status" value="1"/>
</dbReference>
<evidence type="ECO:0000256" key="7">
    <source>
        <dbReference type="SAM" id="MobiDB-lite"/>
    </source>
</evidence>
<dbReference type="InterPro" id="IPR017441">
    <property type="entry name" value="Protein_kinase_ATP_BS"/>
</dbReference>
<keyword evidence="9" id="KW-0732">Signal</keyword>
<dbReference type="Pfam" id="PF00226">
    <property type="entry name" value="DnaJ"/>
    <property type="match status" value="1"/>
</dbReference>
<evidence type="ECO:0000313" key="13">
    <source>
        <dbReference type="Proteomes" id="UP001318860"/>
    </source>
</evidence>
<feature type="compositionally biased region" description="Polar residues" evidence="7">
    <location>
        <begin position="697"/>
        <end position="711"/>
    </location>
</feature>
<keyword evidence="13" id="KW-1185">Reference proteome</keyword>
<dbReference type="InterPro" id="IPR002939">
    <property type="entry name" value="DnaJ_C"/>
</dbReference>
<name>A0ABR0VMP4_REHGL</name>
<evidence type="ECO:0000256" key="6">
    <source>
        <dbReference type="PROSITE-ProRule" id="PRU10141"/>
    </source>
</evidence>
<feature type="domain" description="Protein kinase" evidence="10">
    <location>
        <begin position="298"/>
        <end position="563"/>
    </location>
</feature>
<keyword evidence="8" id="KW-0472">Membrane</keyword>
<dbReference type="CDD" id="cd14066">
    <property type="entry name" value="STKc_IRAK"/>
    <property type="match status" value="1"/>
</dbReference>
<evidence type="ECO:0000256" key="2">
    <source>
        <dbReference type="ARBA" id="ARBA00022679"/>
    </source>
</evidence>
<dbReference type="SUPFAM" id="SSF56112">
    <property type="entry name" value="Protein kinase-like (PK-like)"/>
    <property type="match status" value="1"/>
</dbReference>
<evidence type="ECO:0008006" key="14">
    <source>
        <dbReference type="Google" id="ProtNLM"/>
    </source>
</evidence>
<dbReference type="InterPro" id="IPR008271">
    <property type="entry name" value="Ser/Thr_kinase_AS"/>
</dbReference>
<dbReference type="InterPro" id="IPR008971">
    <property type="entry name" value="HSP40/DnaJ_pept-bd"/>
</dbReference>
<keyword evidence="3 6" id="KW-0547">Nucleotide-binding</keyword>
<dbReference type="PRINTS" id="PR00625">
    <property type="entry name" value="JDOMAIN"/>
</dbReference>
<dbReference type="InterPro" id="IPR000719">
    <property type="entry name" value="Prot_kinase_dom"/>
</dbReference>